<keyword evidence="2" id="KW-1185">Reference proteome</keyword>
<dbReference type="Proteomes" id="UP000035352">
    <property type="component" value="Chromosome"/>
</dbReference>
<dbReference type="STRING" id="413882.AAW51_4000"/>
<gene>
    <name evidence="1" type="ORF">AAW51_4000</name>
</gene>
<dbReference type="EMBL" id="CP011371">
    <property type="protein sequence ID" value="AKJ30691.1"/>
    <property type="molecule type" value="Genomic_DNA"/>
</dbReference>
<evidence type="ECO:0000313" key="1">
    <source>
        <dbReference type="EMBL" id="AKJ30691.1"/>
    </source>
</evidence>
<accession>A0A0G3BTH4</accession>
<sequence length="70" mass="7997">MSDVIARLEHARALGYCARGMRRWFEGRERTWVEFVEQGVPADWLRSSGDALALRVAEQAEQAAAEEPHR</sequence>
<dbReference type="RefSeq" id="WP_047196006.1">
    <property type="nucleotide sequence ID" value="NZ_CP011371.1"/>
</dbReference>
<reference evidence="1 2" key="1">
    <citation type="submission" date="2015-05" db="EMBL/GenBank/DDBJ databases">
        <authorList>
            <person name="Tang B."/>
            <person name="Yu Y."/>
        </authorList>
    </citation>
    <scope>NUCLEOTIDE SEQUENCE [LARGE SCALE GENOMIC DNA]</scope>
    <source>
        <strain evidence="1 2">DSM 7029</strain>
    </source>
</reference>
<dbReference type="KEGG" id="pbh:AAW51_4000"/>
<dbReference type="OrthoDB" id="6936674at2"/>
<protein>
    <submittedName>
        <fullName evidence="1">Uncharacterized protein</fullName>
    </submittedName>
</protein>
<evidence type="ECO:0000313" key="2">
    <source>
        <dbReference type="Proteomes" id="UP000035352"/>
    </source>
</evidence>
<proteinExistence type="predicted"/>
<dbReference type="AlphaFoldDB" id="A0A0G3BTH4"/>
<name>A0A0G3BTH4_9BURK</name>
<organism evidence="1 2">
    <name type="scientific">Caldimonas brevitalea</name>
    <dbReference type="NCBI Taxonomy" id="413882"/>
    <lineage>
        <taxon>Bacteria</taxon>
        <taxon>Pseudomonadati</taxon>
        <taxon>Pseudomonadota</taxon>
        <taxon>Betaproteobacteria</taxon>
        <taxon>Burkholderiales</taxon>
        <taxon>Sphaerotilaceae</taxon>
        <taxon>Caldimonas</taxon>
    </lineage>
</organism>